<dbReference type="AlphaFoldDB" id="A0AAD4X5K1"/>
<reference evidence="1" key="1">
    <citation type="submission" date="2022-04" db="EMBL/GenBank/DDBJ databases">
        <title>A functionally conserved STORR gene fusion in Papaver species that diverged 16.8 million years ago.</title>
        <authorList>
            <person name="Catania T."/>
        </authorList>
    </citation>
    <scope>NUCLEOTIDE SEQUENCE</scope>
    <source>
        <strain evidence="1">S-188037</strain>
    </source>
</reference>
<gene>
    <name evidence="1" type="ORF">MKW98_026650</name>
</gene>
<protein>
    <submittedName>
        <fullName evidence="1">Uncharacterized protein</fullName>
    </submittedName>
</protein>
<sequence>MFNRLNAIYETKINSNAACKAILPTYDPFFAVSIDTTGGIRDTRVRQNTAEMYSMLILLKNFDTWKTILS</sequence>
<keyword evidence="2" id="KW-1185">Reference proteome</keyword>
<dbReference type="EMBL" id="JAJJMB010016078">
    <property type="protein sequence ID" value="KAI3849736.1"/>
    <property type="molecule type" value="Genomic_DNA"/>
</dbReference>
<accession>A0AAD4X5K1</accession>
<name>A0AAD4X5K1_9MAGN</name>
<evidence type="ECO:0000313" key="2">
    <source>
        <dbReference type="Proteomes" id="UP001202328"/>
    </source>
</evidence>
<comment type="caution">
    <text evidence="1">The sequence shown here is derived from an EMBL/GenBank/DDBJ whole genome shotgun (WGS) entry which is preliminary data.</text>
</comment>
<organism evidence="1 2">
    <name type="scientific">Papaver atlanticum</name>
    <dbReference type="NCBI Taxonomy" id="357466"/>
    <lineage>
        <taxon>Eukaryota</taxon>
        <taxon>Viridiplantae</taxon>
        <taxon>Streptophyta</taxon>
        <taxon>Embryophyta</taxon>
        <taxon>Tracheophyta</taxon>
        <taxon>Spermatophyta</taxon>
        <taxon>Magnoliopsida</taxon>
        <taxon>Ranunculales</taxon>
        <taxon>Papaveraceae</taxon>
        <taxon>Papaveroideae</taxon>
        <taxon>Papaver</taxon>
    </lineage>
</organism>
<evidence type="ECO:0000313" key="1">
    <source>
        <dbReference type="EMBL" id="KAI3849736.1"/>
    </source>
</evidence>
<proteinExistence type="predicted"/>
<dbReference type="Proteomes" id="UP001202328">
    <property type="component" value="Unassembled WGS sequence"/>
</dbReference>